<keyword evidence="2" id="KW-0812">Transmembrane</keyword>
<evidence type="ECO:0000256" key="2">
    <source>
        <dbReference type="SAM" id="Phobius"/>
    </source>
</evidence>
<dbReference type="EMBL" id="JBHTMK010000051">
    <property type="protein sequence ID" value="MFD1371113.1"/>
    <property type="molecule type" value="Genomic_DNA"/>
</dbReference>
<dbReference type="Proteomes" id="UP001597183">
    <property type="component" value="Unassembled WGS sequence"/>
</dbReference>
<keyword evidence="2" id="KW-0472">Membrane</keyword>
<name>A0ABW4AMC1_9ACTN</name>
<accession>A0ABW4AMC1</accession>
<reference evidence="5" key="1">
    <citation type="journal article" date="2019" name="Int. J. Syst. Evol. Microbiol.">
        <title>The Global Catalogue of Microorganisms (GCM) 10K type strain sequencing project: providing services to taxonomists for standard genome sequencing and annotation.</title>
        <authorList>
            <consortium name="The Broad Institute Genomics Platform"/>
            <consortium name="The Broad Institute Genome Sequencing Center for Infectious Disease"/>
            <person name="Wu L."/>
            <person name="Ma J."/>
        </authorList>
    </citation>
    <scope>NUCLEOTIDE SEQUENCE [LARGE SCALE GENOMIC DNA]</scope>
    <source>
        <strain evidence="5">CCM 7526</strain>
    </source>
</reference>
<dbReference type="PANTHER" id="PTHR33392:SF6">
    <property type="entry name" value="POLYISOPRENYL-TEICHOIC ACID--PEPTIDOGLYCAN TEICHOIC ACID TRANSFERASE TAGU"/>
    <property type="match status" value="1"/>
</dbReference>
<proteinExistence type="inferred from homology"/>
<evidence type="ECO:0000259" key="3">
    <source>
        <dbReference type="Pfam" id="PF03816"/>
    </source>
</evidence>
<feature type="domain" description="Cell envelope-related transcriptional attenuator" evidence="3">
    <location>
        <begin position="105"/>
        <end position="297"/>
    </location>
</feature>
<dbReference type="RefSeq" id="WP_378079110.1">
    <property type="nucleotide sequence ID" value="NZ_AP028461.1"/>
</dbReference>
<gene>
    <name evidence="4" type="ORF">ACFQ5G_37765</name>
</gene>
<dbReference type="Pfam" id="PF03816">
    <property type="entry name" value="LytR_cpsA_psr"/>
    <property type="match status" value="1"/>
</dbReference>
<evidence type="ECO:0000256" key="1">
    <source>
        <dbReference type="ARBA" id="ARBA00006068"/>
    </source>
</evidence>
<evidence type="ECO:0000313" key="5">
    <source>
        <dbReference type="Proteomes" id="UP001597183"/>
    </source>
</evidence>
<comment type="caution">
    <text evidence="4">The sequence shown here is derived from an EMBL/GenBank/DDBJ whole genome shotgun (WGS) entry which is preliminary data.</text>
</comment>
<organism evidence="4 5">
    <name type="scientific">Actinoplanes sichuanensis</name>
    <dbReference type="NCBI Taxonomy" id="512349"/>
    <lineage>
        <taxon>Bacteria</taxon>
        <taxon>Bacillati</taxon>
        <taxon>Actinomycetota</taxon>
        <taxon>Actinomycetes</taxon>
        <taxon>Micromonosporales</taxon>
        <taxon>Micromonosporaceae</taxon>
        <taxon>Actinoplanes</taxon>
    </lineage>
</organism>
<comment type="similarity">
    <text evidence="1">Belongs to the LytR/CpsA/Psr (LCP) family.</text>
</comment>
<keyword evidence="5" id="KW-1185">Reference proteome</keyword>
<feature type="transmembrane region" description="Helical" evidence="2">
    <location>
        <begin position="29"/>
        <end position="50"/>
    </location>
</feature>
<dbReference type="PANTHER" id="PTHR33392">
    <property type="entry name" value="POLYISOPRENYL-TEICHOIC ACID--PEPTIDOGLYCAN TEICHOIC ACID TRANSFERASE TAGU"/>
    <property type="match status" value="1"/>
</dbReference>
<keyword evidence="2" id="KW-1133">Transmembrane helix</keyword>
<dbReference type="InterPro" id="IPR050922">
    <property type="entry name" value="LytR/CpsA/Psr_CW_biosynth"/>
</dbReference>
<protein>
    <submittedName>
        <fullName evidence="4">LCP family protein</fullName>
    </submittedName>
</protein>
<sequence length="402" mass="43385">MTVGSCVFDVGVGLGDRLRKSTKRRRTPLWARLCAAFGAVLLIVSGGTLVTGQTLIAKYTSGITDESLLDDGAAQAAEKKTEIKGPLTLLLVGIDPRKPETPPLSDSILIAHIPADMSTAYLFSMPRDLYVDIPADSKSGVRAHSGKINSAMALGSQVNGKIDVTNGFKLLSKTVRNYTGIEQFDAAAIINFGGFKDMVEALGGVSMVIDMDVKSEHLTPEGKQRPRKASCPVTSSCDHPYTGPQAYYKKSTKPVRLQPWQALDYVRQRYPNAGVPMSDYDRQRHQQQFIKAMAKEAMSSGVVTDVGKMTKILDAAGKSLTFAGGGNSPIEWALALKDVNVDDMVTIKLPGGGKFQNPSNNTGYLGEEFRPASTADDFFKAVKEDRVAQFLIDNPGIVNMDS</sequence>
<dbReference type="Gene3D" id="3.40.630.190">
    <property type="entry name" value="LCP protein"/>
    <property type="match status" value="1"/>
</dbReference>
<dbReference type="InterPro" id="IPR004474">
    <property type="entry name" value="LytR_CpsA_psr"/>
</dbReference>
<evidence type="ECO:0000313" key="4">
    <source>
        <dbReference type="EMBL" id="MFD1371113.1"/>
    </source>
</evidence>